<evidence type="ECO:0000256" key="1">
    <source>
        <dbReference type="SAM" id="SignalP"/>
    </source>
</evidence>
<dbReference type="KEGG" id="dya:Dyak_GE27404"/>
<name>A0A0R1DPZ8_DROYA</name>
<dbReference type="AlphaFoldDB" id="A0A0R1DPZ8"/>
<feature type="chain" id="PRO_5006402740" description="MD-2-related lipid-recognition domain-containing protein" evidence="1">
    <location>
        <begin position="20"/>
        <end position="175"/>
    </location>
</feature>
<dbReference type="Pfam" id="PF06477">
    <property type="entry name" value="DUF1091"/>
    <property type="match status" value="1"/>
</dbReference>
<accession>A0A0R1DPZ8</accession>
<evidence type="ECO:0008006" key="4">
    <source>
        <dbReference type="Google" id="ProtNLM"/>
    </source>
</evidence>
<evidence type="ECO:0000313" key="2">
    <source>
        <dbReference type="EMBL" id="KRJ99367.1"/>
    </source>
</evidence>
<proteinExistence type="predicted"/>
<keyword evidence="3" id="KW-1185">Reference proteome</keyword>
<dbReference type="Proteomes" id="UP000002282">
    <property type="component" value="Chromosome 2R"/>
</dbReference>
<keyword evidence="1" id="KW-0732">Signal</keyword>
<dbReference type="OrthoDB" id="7823281at2759"/>
<organism evidence="2 3">
    <name type="scientific">Drosophila yakuba</name>
    <name type="common">Fruit fly</name>
    <dbReference type="NCBI Taxonomy" id="7245"/>
    <lineage>
        <taxon>Eukaryota</taxon>
        <taxon>Metazoa</taxon>
        <taxon>Ecdysozoa</taxon>
        <taxon>Arthropoda</taxon>
        <taxon>Hexapoda</taxon>
        <taxon>Insecta</taxon>
        <taxon>Pterygota</taxon>
        <taxon>Neoptera</taxon>
        <taxon>Endopterygota</taxon>
        <taxon>Diptera</taxon>
        <taxon>Brachycera</taxon>
        <taxon>Muscomorpha</taxon>
        <taxon>Ephydroidea</taxon>
        <taxon>Drosophilidae</taxon>
        <taxon>Drosophila</taxon>
        <taxon>Sophophora</taxon>
    </lineage>
</organism>
<reference evidence="2 3" key="2">
    <citation type="journal article" date="2007" name="PLoS Biol.">
        <title>Principles of genome evolution in the Drosophila melanogaster species group.</title>
        <authorList>
            <person name="Ranz J.M."/>
            <person name="Maurin D."/>
            <person name="Chan Y.S."/>
            <person name="von Grotthuss M."/>
            <person name="Hillier L.W."/>
            <person name="Roote J."/>
            <person name="Ashburner M."/>
            <person name="Bergman C.M."/>
        </authorList>
    </citation>
    <scope>NUCLEOTIDE SEQUENCE [LARGE SCALE GENOMIC DNA]</scope>
    <source>
        <strain evidence="3">Tai18E2 / Tucson 14021-0261.01</strain>
    </source>
</reference>
<feature type="signal peptide" evidence="1">
    <location>
        <begin position="1"/>
        <end position="19"/>
    </location>
</feature>
<gene>
    <name evidence="2" type="primary">Dyak\GE27404</name>
    <name evidence="2" type="synonym">GE27404</name>
    <name evidence="2" type="ORF">Dyak_GE27404</name>
</gene>
<sequence length="175" mass="20452">MNFSVAFLVIMYLIEGAHSLVEFTNFQCESLDRNFCGFEYCHIKSVNRTYKYISLKVNLFKTPVSSVKVNTAFYKRLSGYKPFLYNVTVDGCKFLENQNSNPVSKFIFSVFKDVSNLNHSCPYDHDILMEKLSTEKFNHYVTKILPFPEGVYMVKMNWIAYGINRAVIRVYYTIT</sequence>
<dbReference type="InterPro" id="IPR010512">
    <property type="entry name" value="DUF1091"/>
</dbReference>
<dbReference type="EMBL" id="CM000158">
    <property type="protein sequence ID" value="KRJ99367.1"/>
    <property type="molecule type" value="Genomic_DNA"/>
</dbReference>
<reference evidence="2 3" key="1">
    <citation type="journal article" date="2007" name="Nature">
        <title>Evolution of genes and genomes on the Drosophila phylogeny.</title>
        <authorList>
            <consortium name="Drosophila 12 Genomes Consortium"/>
            <person name="Clark A.G."/>
            <person name="Eisen M.B."/>
            <person name="Smith D.R."/>
            <person name="Bergman C.M."/>
            <person name="Oliver B."/>
            <person name="Markow T.A."/>
            <person name="Kaufman T.C."/>
            <person name="Kellis M."/>
            <person name="Gelbart W."/>
            <person name="Iyer V.N."/>
            <person name="Pollard D.A."/>
            <person name="Sackton T.B."/>
            <person name="Larracuente A.M."/>
            <person name="Singh N.D."/>
            <person name="Abad J.P."/>
            <person name="Abt D.N."/>
            <person name="Adryan B."/>
            <person name="Aguade M."/>
            <person name="Akashi H."/>
            <person name="Anderson W.W."/>
            <person name="Aquadro C.F."/>
            <person name="Ardell D.H."/>
            <person name="Arguello R."/>
            <person name="Artieri C.G."/>
            <person name="Barbash D.A."/>
            <person name="Barker D."/>
            <person name="Barsanti P."/>
            <person name="Batterham P."/>
            <person name="Batzoglou S."/>
            <person name="Begun D."/>
            <person name="Bhutkar A."/>
            <person name="Blanco E."/>
            <person name="Bosak S.A."/>
            <person name="Bradley R.K."/>
            <person name="Brand A.D."/>
            <person name="Brent M.R."/>
            <person name="Brooks A.N."/>
            <person name="Brown R.H."/>
            <person name="Butlin R.K."/>
            <person name="Caggese C."/>
            <person name="Calvi B.R."/>
            <person name="Bernardo de Carvalho A."/>
            <person name="Caspi A."/>
            <person name="Castrezana S."/>
            <person name="Celniker S.E."/>
            <person name="Chang J.L."/>
            <person name="Chapple C."/>
            <person name="Chatterji S."/>
            <person name="Chinwalla A."/>
            <person name="Civetta A."/>
            <person name="Clifton S.W."/>
            <person name="Comeron J.M."/>
            <person name="Costello J.C."/>
            <person name="Coyne J.A."/>
            <person name="Daub J."/>
            <person name="David R.G."/>
            <person name="Delcher A.L."/>
            <person name="Delehaunty K."/>
            <person name="Do C.B."/>
            <person name="Ebling H."/>
            <person name="Edwards K."/>
            <person name="Eickbush T."/>
            <person name="Evans J.D."/>
            <person name="Filipski A."/>
            <person name="Findeiss S."/>
            <person name="Freyhult E."/>
            <person name="Fulton L."/>
            <person name="Fulton R."/>
            <person name="Garcia A.C."/>
            <person name="Gardiner A."/>
            <person name="Garfield D.A."/>
            <person name="Garvin B.E."/>
            <person name="Gibson G."/>
            <person name="Gilbert D."/>
            <person name="Gnerre S."/>
            <person name="Godfrey J."/>
            <person name="Good R."/>
            <person name="Gotea V."/>
            <person name="Gravely B."/>
            <person name="Greenberg A.J."/>
            <person name="Griffiths-Jones S."/>
            <person name="Gross S."/>
            <person name="Guigo R."/>
            <person name="Gustafson E.A."/>
            <person name="Haerty W."/>
            <person name="Hahn M.W."/>
            <person name="Halligan D.L."/>
            <person name="Halpern A.L."/>
            <person name="Halter G.M."/>
            <person name="Han M.V."/>
            <person name="Heger A."/>
            <person name="Hillier L."/>
            <person name="Hinrichs A.S."/>
            <person name="Holmes I."/>
            <person name="Hoskins R.A."/>
            <person name="Hubisz M.J."/>
            <person name="Hultmark D."/>
            <person name="Huntley M.A."/>
            <person name="Jaffe D.B."/>
            <person name="Jagadeeshan S."/>
            <person name="Jeck W.R."/>
            <person name="Johnson J."/>
            <person name="Jones C.D."/>
            <person name="Jordan W.C."/>
            <person name="Karpen G.H."/>
            <person name="Kataoka E."/>
            <person name="Keightley P.D."/>
            <person name="Kheradpour P."/>
            <person name="Kirkness E.F."/>
            <person name="Koerich L.B."/>
            <person name="Kristiansen K."/>
            <person name="Kudrna D."/>
            <person name="Kulathinal R.J."/>
            <person name="Kumar S."/>
            <person name="Kwok R."/>
            <person name="Lander E."/>
            <person name="Langley C.H."/>
            <person name="Lapoint R."/>
            <person name="Lazzaro B.P."/>
            <person name="Lee S.J."/>
            <person name="Levesque L."/>
            <person name="Li R."/>
            <person name="Lin C.F."/>
            <person name="Lin M.F."/>
            <person name="Lindblad-Toh K."/>
            <person name="Llopart A."/>
            <person name="Long M."/>
            <person name="Low L."/>
            <person name="Lozovsky E."/>
            <person name="Lu J."/>
            <person name="Luo M."/>
            <person name="Machado C.A."/>
            <person name="Makalowski W."/>
            <person name="Marzo M."/>
            <person name="Matsuda M."/>
            <person name="Matzkin L."/>
            <person name="McAllister B."/>
            <person name="McBride C.S."/>
            <person name="McKernan B."/>
            <person name="McKernan K."/>
            <person name="Mendez-Lago M."/>
            <person name="Minx P."/>
            <person name="Mollenhauer M.U."/>
            <person name="Montooth K."/>
            <person name="Mount S.M."/>
            <person name="Mu X."/>
            <person name="Myers E."/>
            <person name="Negre B."/>
            <person name="Newfeld S."/>
            <person name="Nielsen R."/>
            <person name="Noor M.A."/>
            <person name="O'Grady P."/>
            <person name="Pachter L."/>
            <person name="Papaceit M."/>
            <person name="Parisi M.J."/>
            <person name="Parisi M."/>
            <person name="Parts L."/>
            <person name="Pedersen J.S."/>
            <person name="Pesole G."/>
            <person name="Phillippy A.M."/>
            <person name="Ponting C.P."/>
            <person name="Pop M."/>
            <person name="Porcelli D."/>
            <person name="Powell J.R."/>
            <person name="Prohaska S."/>
            <person name="Pruitt K."/>
            <person name="Puig M."/>
            <person name="Quesneville H."/>
            <person name="Ram K.R."/>
            <person name="Rand D."/>
            <person name="Rasmussen M.D."/>
            <person name="Reed L.K."/>
            <person name="Reenan R."/>
            <person name="Reily A."/>
            <person name="Remington K.A."/>
            <person name="Rieger T.T."/>
            <person name="Ritchie M.G."/>
            <person name="Robin C."/>
            <person name="Rogers Y.H."/>
            <person name="Rohde C."/>
            <person name="Rozas J."/>
            <person name="Rubenfield M.J."/>
            <person name="Ruiz A."/>
            <person name="Russo S."/>
            <person name="Salzberg S.L."/>
            <person name="Sanchez-Gracia A."/>
            <person name="Saranga D.J."/>
            <person name="Sato H."/>
            <person name="Schaeffer S.W."/>
            <person name="Schatz M.C."/>
            <person name="Schlenke T."/>
            <person name="Schwartz R."/>
            <person name="Segarra C."/>
            <person name="Singh R.S."/>
            <person name="Sirot L."/>
            <person name="Sirota M."/>
            <person name="Sisneros N.B."/>
            <person name="Smith C.D."/>
            <person name="Smith T.F."/>
            <person name="Spieth J."/>
            <person name="Stage D.E."/>
            <person name="Stark A."/>
            <person name="Stephan W."/>
            <person name="Strausberg R.L."/>
            <person name="Strempel S."/>
            <person name="Sturgill D."/>
            <person name="Sutton G."/>
            <person name="Sutton G.G."/>
            <person name="Tao W."/>
            <person name="Teichmann S."/>
            <person name="Tobari Y.N."/>
            <person name="Tomimura Y."/>
            <person name="Tsolas J.M."/>
            <person name="Valente V.L."/>
            <person name="Venter E."/>
            <person name="Venter J.C."/>
            <person name="Vicario S."/>
            <person name="Vieira F.G."/>
            <person name="Vilella A.J."/>
            <person name="Villasante A."/>
            <person name="Walenz B."/>
            <person name="Wang J."/>
            <person name="Wasserman M."/>
            <person name="Watts T."/>
            <person name="Wilson D."/>
            <person name="Wilson R.K."/>
            <person name="Wing R.A."/>
            <person name="Wolfner M.F."/>
            <person name="Wong A."/>
            <person name="Wong G.K."/>
            <person name="Wu C.I."/>
            <person name="Wu G."/>
            <person name="Yamamoto D."/>
            <person name="Yang H.P."/>
            <person name="Yang S.P."/>
            <person name="Yorke J.A."/>
            <person name="Yoshida K."/>
            <person name="Zdobnov E."/>
            <person name="Zhang P."/>
            <person name="Zhang Y."/>
            <person name="Zimin A.V."/>
            <person name="Baldwin J."/>
            <person name="Abdouelleil A."/>
            <person name="Abdulkadir J."/>
            <person name="Abebe A."/>
            <person name="Abera B."/>
            <person name="Abreu J."/>
            <person name="Acer S.C."/>
            <person name="Aftuck L."/>
            <person name="Alexander A."/>
            <person name="An P."/>
            <person name="Anderson E."/>
            <person name="Anderson S."/>
            <person name="Arachi H."/>
            <person name="Azer M."/>
            <person name="Bachantsang P."/>
            <person name="Barry A."/>
            <person name="Bayul T."/>
            <person name="Berlin A."/>
            <person name="Bessette D."/>
            <person name="Bloom T."/>
            <person name="Blye J."/>
            <person name="Boguslavskiy L."/>
            <person name="Bonnet C."/>
            <person name="Boukhgalter B."/>
            <person name="Bourzgui I."/>
            <person name="Brown A."/>
            <person name="Cahill P."/>
            <person name="Channer S."/>
            <person name="Cheshatsang Y."/>
            <person name="Chuda L."/>
            <person name="Citroen M."/>
            <person name="Collymore A."/>
            <person name="Cooke P."/>
            <person name="Costello M."/>
            <person name="D'Aco K."/>
            <person name="Daza R."/>
            <person name="De Haan G."/>
            <person name="DeGray S."/>
            <person name="DeMaso C."/>
            <person name="Dhargay N."/>
            <person name="Dooley K."/>
            <person name="Dooley E."/>
            <person name="Doricent M."/>
            <person name="Dorje P."/>
            <person name="Dorjee K."/>
            <person name="Dupes A."/>
            <person name="Elong R."/>
            <person name="Falk J."/>
            <person name="Farina A."/>
            <person name="Faro S."/>
            <person name="Ferguson D."/>
            <person name="Fisher S."/>
            <person name="Foley C.D."/>
            <person name="Franke A."/>
            <person name="Friedrich D."/>
            <person name="Gadbois L."/>
            <person name="Gearin G."/>
            <person name="Gearin C.R."/>
            <person name="Giannoukos G."/>
            <person name="Goode T."/>
            <person name="Graham J."/>
            <person name="Grandbois E."/>
            <person name="Grewal S."/>
            <person name="Gyaltsen K."/>
            <person name="Hafez N."/>
            <person name="Hagos B."/>
            <person name="Hall J."/>
            <person name="Henson C."/>
            <person name="Hollinger A."/>
            <person name="Honan T."/>
            <person name="Huard M.D."/>
            <person name="Hughes L."/>
            <person name="Hurhula B."/>
            <person name="Husby M.E."/>
            <person name="Kamat A."/>
            <person name="Kanga B."/>
            <person name="Kashin S."/>
            <person name="Khazanovich D."/>
            <person name="Kisner P."/>
            <person name="Lance K."/>
            <person name="Lara M."/>
            <person name="Lee W."/>
            <person name="Lennon N."/>
            <person name="Letendre F."/>
            <person name="LeVine R."/>
            <person name="Lipovsky A."/>
            <person name="Liu X."/>
            <person name="Liu J."/>
            <person name="Liu S."/>
            <person name="Lokyitsang T."/>
            <person name="Lokyitsang Y."/>
            <person name="Lubonja R."/>
            <person name="Lui A."/>
            <person name="MacDonald P."/>
            <person name="Magnisalis V."/>
            <person name="Maru K."/>
            <person name="Matthews C."/>
            <person name="McCusker W."/>
            <person name="McDonough S."/>
            <person name="Mehta T."/>
            <person name="Meldrim J."/>
            <person name="Meneus L."/>
            <person name="Mihai O."/>
            <person name="Mihalev A."/>
            <person name="Mihova T."/>
            <person name="Mittelman R."/>
            <person name="Mlenga V."/>
            <person name="Montmayeur A."/>
            <person name="Mulrain L."/>
            <person name="Navidi A."/>
            <person name="Naylor J."/>
            <person name="Negash T."/>
            <person name="Nguyen T."/>
            <person name="Nguyen N."/>
            <person name="Nicol R."/>
            <person name="Norbu C."/>
            <person name="Norbu N."/>
            <person name="Novod N."/>
            <person name="O'Neill B."/>
            <person name="Osman S."/>
            <person name="Markiewicz E."/>
            <person name="Oyono O.L."/>
            <person name="Patti C."/>
            <person name="Phunkhang P."/>
            <person name="Pierre F."/>
            <person name="Priest M."/>
            <person name="Raghuraman S."/>
            <person name="Rege F."/>
            <person name="Reyes R."/>
            <person name="Rise C."/>
            <person name="Rogov P."/>
            <person name="Ross K."/>
            <person name="Ryan E."/>
            <person name="Settipalli S."/>
            <person name="Shea T."/>
            <person name="Sherpa N."/>
            <person name="Shi L."/>
            <person name="Shih D."/>
            <person name="Sparrow T."/>
            <person name="Spaulding J."/>
            <person name="Stalker J."/>
            <person name="Stange-Thomann N."/>
            <person name="Stavropoulos S."/>
            <person name="Stone C."/>
            <person name="Strader C."/>
            <person name="Tesfaye S."/>
            <person name="Thomson T."/>
            <person name="Thoulutsang Y."/>
            <person name="Thoulutsang D."/>
            <person name="Topham K."/>
            <person name="Topping I."/>
            <person name="Tsamla T."/>
            <person name="Vassiliev H."/>
            <person name="Vo A."/>
            <person name="Wangchuk T."/>
            <person name="Wangdi T."/>
            <person name="Weiand M."/>
            <person name="Wilkinson J."/>
            <person name="Wilson A."/>
            <person name="Yadav S."/>
            <person name="Young G."/>
            <person name="Yu Q."/>
            <person name="Zembek L."/>
            <person name="Zhong D."/>
            <person name="Zimmer A."/>
            <person name="Zwirko Z."/>
            <person name="Jaffe D.B."/>
            <person name="Alvarez P."/>
            <person name="Brockman W."/>
            <person name="Butler J."/>
            <person name="Chin C."/>
            <person name="Gnerre S."/>
            <person name="Grabherr M."/>
            <person name="Kleber M."/>
            <person name="Mauceli E."/>
            <person name="MacCallum I."/>
        </authorList>
    </citation>
    <scope>NUCLEOTIDE SEQUENCE [LARGE SCALE GENOMIC DNA]</scope>
    <source>
        <strain evidence="3">Tai18E2 / Tucson 14021-0261.01</strain>
    </source>
</reference>
<dbReference type="PANTHER" id="PTHR20898">
    <property type="entry name" value="DAEDALUS ON 3-RELATED-RELATED"/>
    <property type="match status" value="1"/>
</dbReference>
<dbReference type="PANTHER" id="PTHR20898:SF0">
    <property type="entry name" value="DAEDALUS ON 3-RELATED"/>
    <property type="match status" value="1"/>
</dbReference>
<protein>
    <recommendedName>
        <fullName evidence="4">MD-2-related lipid-recognition domain-containing protein</fullName>
    </recommendedName>
</protein>
<evidence type="ECO:0000313" key="3">
    <source>
        <dbReference type="Proteomes" id="UP000002282"/>
    </source>
</evidence>
<dbReference type="SMART" id="SM00697">
    <property type="entry name" value="DM8"/>
    <property type="match status" value="1"/>
</dbReference>